<dbReference type="InterPro" id="IPR038558">
    <property type="entry name" value="SAS-6_N_sf"/>
</dbReference>
<keyword evidence="5" id="KW-0131">Cell cycle</keyword>
<feature type="domain" description="Spindle assembly abnormal protein 6 N-terminal" evidence="8">
    <location>
        <begin position="29"/>
        <end position="166"/>
    </location>
</feature>
<dbReference type="InterPro" id="IPR032396">
    <property type="entry name" value="SAS-6_N"/>
</dbReference>
<comment type="caution">
    <text evidence="9">The sequence shown here is derived from an EMBL/GenBank/DDBJ whole genome shotgun (WGS) entry which is preliminary data.</text>
</comment>
<dbReference type="CDD" id="cd10142">
    <property type="entry name" value="HD_SAS6_N"/>
    <property type="match status" value="1"/>
</dbReference>
<dbReference type="Gene3D" id="2.170.210.20">
    <property type="entry name" value="Spindle assembly abnormal protein 6, N-terminal domain"/>
    <property type="match status" value="1"/>
</dbReference>
<evidence type="ECO:0000256" key="2">
    <source>
        <dbReference type="ARBA" id="ARBA00022490"/>
    </source>
</evidence>
<dbReference type="Proteomes" id="UP000789390">
    <property type="component" value="Unassembled WGS sequence"/>
</dbReference>
<dbReference type="GO" id="GO:0007099">
    <property type="term" value="P:centriole replication"/>
    <property type="evidence" value="ECO:0007669"/>
    <property type="project" value="TreeGrafter"/>
</dbReference>
<feature type="compositionally biased region" description="Basic and acidic residues" evidence="7">
    <location>
        <begin position="529"/>
        <end position="538"/>
    </location>
</feature>
<evidence type="ECO:0000256" key="6">
    <source>
        <dbReference type="SAM" id="Coils"/>
    </source>
</evidence>
<name>A0A8J2WMJ0_9CRUS</name>
<keyword evidence="10" id="KW-1185">Reference proteome</keyword>
<dbReference type="GO" id="GO:0005813">
    <property type="term" value="C:centrosome"/>
    <property type="evidence" value="ECO:0007669"/>
    <property type="project" value="UniProtKB-SubCell"/>
</dbReference>
<proteinExistence type="predicted"/>
<dbReference type="EMBL" id="CAKKLH010000318">
    <property type="protein sequence ID" value="CAH0111877.1"/>
    <property type="molecule type" value="Genomic_DNA"/>
</dbReference>
<dbReference type="GO" id="GO:0005814">
    <property type="term" value="C:centriole"/>
    <property type="evidence" value="ECO:0007669"/>
    <property type="project" value="TreeGrafter"/>
</dbReference>
<organism evidence="9 10">
    <name type="scientific">Daphnia galeata</name>
    <dbReference type="NCBI Taxonomy" id="27404"/>
    <lineage>
        <taxon>Eukaryota</taxon>
        <taxon>Metazoa</taxon>
        <taxon>Ecdysozoa</taxon>
        <taxon>Arthropoda</taxon>
        <taxon>Crustacea</taxon>
        <taxon>Branchiopoda</taxon>
        <taxon>Diplostraca</taxon>
        <taxon>Cladocera</taxon>
        <taxon>Anomopoda</taxon>
        <taxon>Daphniidae</taxon>
        <taxon>Daphnia</taxon>
    </lineage>
</organism>
<evidence type="ECO:0000256" key="3">
    <source>
        <dbReference type="ARBA" id="ARBA00023054"/>
    </source>
</evidence>
<comment type="subcellular location">
    <subcellularLocation>
        <location evidence="1">Cytoplasm</location>
        <location evidence="1">Cytoskeleton</location>
        <location evidence="1">Microtubule organizing center</location>
        <location evidence="1">Centrosome</location>
    </subcellularLocation>
</comment>
<dbReference type="Gene3D" id="1.20.5.170">
    <property type="match status" value="1"/>
</dbReference>
<evidence type="ECO:0000256" key="1">
    <source>
        <dbReference type="ARBA" id="ARBA00004300"/>
    </source>
</evidence>
<protein>
    <recommendedName>
        <fullName evidence="8">Spindle assembly abnormal protein 6 N-terminal domain-containing protein</fullName>
    </recommendedName>
</protein>
<dbReference type="AlphaFoldDB" id="A0A8J2WMJ0"/>
<evidence type="ECO:0000313" key="10">
    <source>
        <dbReference type="Proteomes" id="UP000789390"/>
    </source>
</evidence>
<reference evidence="9" key="1">
    <citation type="submission" date="2021-11" db="EMBL/GenBank/DDBJ databases">
        <authorList>
            <person name="Schell T."/>
        </authorList>
    </citation>
    <scope>NUCLEOTIDE SEQUENCE</scope>
    <source>
        <strain evidence="9">M5</strain>
    </source>
</reference>
<dbReference type="Pfam" id="PF16531">
    <property type="entry name" value="SAS-6_N"/>
    <property type="match status" value="1"/>
</dbReference>
<accession>A0A8J2WMJ0</accession>
<gene>
    <name evidence="9" type="ORF">DGAL_LOCUS15534</name>
</gene>
<sequence>MSKPFTWGMKSPITPTNFIGMRPSESDKVFENLVPVQMQLSPTEERKHFLRLSVELISSGMSSTSFRKDLQIEITDEEDPYIFYSLRMSEEDFSVLKSQQGLLIDFSSFPSKFVQLVERCVAEYQTESPKFLILIRYQNEMSKPCFVLEIVETNPFKHLCHLSLRLSEGGETQIKKHLSLKLRQLKEEQESNLQILKGLEQQIDMEKKSNAQKTAELELLKCDFQSKLLDMQQLLKIEYQTEKQVLLQTKMDLEQQLKQHQMNAGEKERNFMQQIKDLKEKNTQTDSHAKDTTSRLIKVEEECNRLQQELTSARRRGASLDADFHSKERTVNQLRTKVAVLEQELKDKEILLAKQQDLLTSAQEQKVVRLTTIVEEKDGIISRRESAVKTMTEELIKANDIIRKLQNDIRTSNQKLKTRTDVATEQEKILQQRENEITRFRAELNKQAKLIDEVAELKSKNEEKDTTIKNNEQIISYLNKQLNDLQLRSENTTRNPQWFSTPNDGNGVAPKIPMSTLRASPLQLGQTLENRENDEPLDPKYFQPKSYGGLVRKEKSTERNHPNSKPSAYFKK</sequence>
<feature type="coiled-coil region" evidence="6">
    <location>
        <begin position="182"/>
        <end position="450"/>
    </location>
</feature>
<evidence type="ECO:0000256" key="7">
    <source>
        <dbReference type="SAM" id="MobiDB-lite"/>
    </source>
</evidence>
<keyword evidence="3 6" id="KW-0175">Coiled coil</keyword>
<evidence type="ECO:0000256" key="4">
    <source>
        <dbReference type="ARBA" id="ARBA00023212"/>
    </source>
</evidence>
<keyword evidence="4" id="KW-0206">Cytoskeleton</keyword>
<feature type="region of interest" description="Disordered" evidence="7">
    <location>
        <begin position="529"/>
        <end position="572"/>
    </location>
</feature>
<keyword evidence="2" id="KW-0963">Cytoplasm</keyword>
<feature type="compositionally biased region" description="Basic and acidic residues" evidence="7">
    <location>
        <begin position="551"/>
        <end position="561"/>
    </location>
</feature>
<dbReference type="PANTHER" id="PTHR44281:SF2">
    <property type="entry name" value="SPINDLE ASSEMBLY ABNORMAL PROTEIN 6 HOMOLOG"/>
    <property type="match status" value="1"/>
</dbReference>
<dbReference type="OrthoDB" id="49058at2759"/>
<dbReference type="PANTHER" id="PTHR44281">
    <property type="entry name" value="SPINDLE ASSEMBLY ABNORMAL PROTEIN 6 HOMOLOG"/>
    <property type="match status" value="1"/>
</dbReference>
<evidence type="ECO:0000256" key="5">
    <source>
        <dbReference type="ARBA" id="ARBA00023306"/>
    </source>
</evidence>
<evidence type="ECO:0000259" key="8">
    <source>
        <dbReference type="Pfam" id="PF16531"/>
    </source>
</evidence>
<evidence type="ECO:0000313" key="9">
    <source>
        <dbReference type="EMBL" id="CAH0111877.1"/>
    </source>
</evidence>